<name>A0A8B6BVB2_MYTGA</name>
<dbReference type="EMBL" id="UYJE01000696">
    <property type="protein sequence ID" value="VDH95494.1"/>
    <property type="molecule type" value="Genomic_DNA"/>
</dbReference>
<dbReference type="SMART" id="SM00409">
    <property type="entry name" value="IG"/>
    <property type="match status" value="1"/>
</dbReference>
<accession>A0A8B6BVB2</accession>
<evidence type="ECO:0000256" key="1">
    <source>
        <dbReference type="SAM" id="MobiDB-lite"/>
    </source>
</evidence>
<protein>
    <recommendedName>
        <fullName evidence="2">Immunoglobulin domain-containing protein</fullName>
    </recommendedName>
</protein>
<dbReference type="OrthoDB" id="6140600at2759"/>
<dbReference type="InterPro" id="IPR003599">
    <property type="entry name" value="Ig_sub"/>
</dbReference>
<feature type="region of interest" description="Disordered" evidence="1">
    <location>
        <begin position="350"/>
        <end position="374"/>
    </location>
</feature>
<dbReference type="AlphaFoldDB" id="A0A8B6BVB2"/>
<evidence type="ECO:0000259" key="2">
    <source>
        <dbReference type="SMART" id="SM00409"/>
    </source>
</evidence>
<keyword evidence="4" id="KW-1185">Reference proteome</keyword>
<feature type="domain" description="Immunoglobulin" evidence="2">
    <location>
        <begin position="32"/>
        <end position="126"/>
    </location>
</feature>
<proteinExistence type="predicted"/>
<evidence type="ECO:0000313" key="4">
    <source>
        <dbReference type="Proteomes" id="UP000596742"/>
    </source>
</evidence>
<dbReference type="Gene3D" id="2.60.40.10">
    <property type="entry name" value="Immunoglobulins"/>
    <property type="match status" value="1"/>
</dbReference>
<reference evidence="3" key="1">
    <citation type="submission" date="2018-11" db="EMBL/GenBank/DDBJ databases">
        <authorList>
            <person name="Alioto T."/>
            <person name="Alioto T."/>
        </authorList>
    </citation>
    <scope>NUCLEOTIDE SEQUENCE</scope>
</reference>
<dbReference type="InterPro" id="IPR013783">
    <property type="entry name" value="Ig-like_fold"/>
</dbReference>
<gene>
    <name evidence="3" type="ORF">MGAL_10B087663</name>
</gene>
<dbReference type="Proteomes" id="UP000596742">
    <property type="component" value="Unassembled WGS sequence"/>
</dbReference>
<evidence type="ECO:0000313" key="3">
    <source>
        <dbReference type="EMBL" id="VDH95494.1"/>
    </source>
</evidence>
<comment type="caution">
    <text evidence="3">The sequence shown here is derived from an EMBL/GenBank/DDBJ whole genome shotgun (WGS) entry which is preliminary data.</text>
</comment>
<organism evidence="3 4">
    <name type="scientific">Mytilus galloprovincialis</name>
    <name type="common">Mediterranean mussel</name>
    <dbReference type="NCBI Taxonomy" id="29158"/>
    <lineage>
        <taxon>Eukaryota</taxon>
        <taxon>Metazoa</taxon>
        <taxon>Spiralia</taxon>
        <taxon>Lophotrochozoa</taxon>
        <taxon>Mollusca</taxon>
        <taxon>Bivalvia</taxon>
        <taxon>Autobranchia</taxon>
        <taxon>Pteriomorphia</taxon>
        <taxon>Mytilida</taxon>
        <taxon>Mytiloidea</taxon>
        <taxon>Mytilidae</taxon>
        <taxon>Mytilinae</taxon>
        <taxon>Mytilus</taxon>
    </lineage>
</organism>
<feature type="compositionally biased region" description="Acidic residues" evidence="1">
    <location>
        <begin position="358"/>
        <end position="368"/>
    </location>
</feature>
<sequence length="374" mass="42566">MLTTRFFTEDMNFDEQIAKITAILKKECLCNCETVYAEKYRNITILCPFKSQDFPLQWNGPKKLRVYADNEKINPKIRGIGITGDNDNGEYNLVIYNFNKSNEGNYKCSTVQNGTAVQQNFELTLEHGKPRVSGGPIPTKAVTEKIPVSSIHTTDNAHFLRVRHILPDSNSIEVELNITCDSGLQQLIVVEYKLSSIEYWNNEFNFTATEANCYSISIKDLVQGEKYDVRICVVTNIIKRDCTGVFQADTIAHMNTENDNASAAEFHRNAAALHTNDRQNIRNGLKSTSRVCGGFLRQPDLQPKRNEGKEQSELNYIEIEFKPQSDRCKYYIHGTKDKTEYSEIDFEVIAEPLPSSESEIESDDENDPVSERMP</sequence>